<dbReference type="InterPro" id="IPR038550">
    <property type="entry name" value="GPCR_3_9-Cys_sf"/>
</dbReference>
<dbReference type="InterPro" id="IPR011500">
    <property type="entry name" value="GPCR_3_9-Cys_dom"/>
</dbReference>
<dbReference type="GO" id="GO:0005886">
    <property type="term" value="C:plasma membrane"/>
    <property type="evidence" value="ECO:0000318"/>
    <property type="project" value="GO_Central"/>
</dbReference>
<dbReference type="Pfam" id="PF07562">
    <property type="entry name" value="NCD3G"/>
    <property type="match status" value="1"/>
</dbReference>
<dbReference type="Ensembl" id="ENSLOCT00000006261.1">
    <property type="protein sequence ID" value="ENSLOCP00000006253.1"/>
    <property type="gene ID" value="ENSLOCG00000005180.1"/>
</dbReference>
<dbReference type="InParanoid" id="W5MCZ4"/>
<dbReference type="GO" id="GO:0005737">
    <property type="term" value="C:cytoplasm"/>
    <property type="evidence" value="ECO:0007669"/>
    <property type="project" value="UniProtKB-ARBA"/>
</dbReference>
<dbReference type="PANTHER" id="PTHR24061">
    <property type="entry name" value="CALCIUM-SENSING RECEPTOR-RELATED"/>
    <property type="match status" value="1"/>
</dbReference>
<dbReference type="InterPro" id="IPR001828">
    <property type="entry name" value="ANF_lig-bd_rcpt"/>
</dbReference>
<evidence type="ECO:0000256" key="3">
    <source>
        <dbReference type="ARBA" id="ARBA00022475"/>
    </source>
</evidence>
<evidence type="ECO:0000256" key="11">
    <source>
        <dbReference type="ARBA" id="ARBA00023224"/>
    </source>
</evidence>
<reference evidence="15" key="1">
    <citation type="submission" date="2011-12" db="EMBL/GenBank/DDBJ databases">
        <title>The Draft Genome of Lepisosteus oculatus.</title>
        <authorList>
            <consortium name="The Broad Institute Genome Assembly &amp; Analysis Group"/>
            <consortium name="Computational R&amp;D Group"/>
            <consortium name="and Sequencing Platform"/>
            <person name="Di Palma F."/>
            <person name="Alfoldi J."/>
            <person name="Johnson J."/>
            <person name="Berlin A."/>
            <person name="Gnerre S."/>
            <person name="Jaffe D."/>
            <person name="MacCallum I."/>
            <person name="Young S."/>
            <person name="Walker B.J."/>
            <person name="Lander E.S."/>
            <person name="Lindblad-Toh K."/>
        </authorList>
    </citation>
    <scope>NUCLEOTIDE SEQUENCE [LARGE SCALE GENOMIC DNA]</scope>
</reference>
<feature type="transmembrane region" description="Helical" evidence="12">
    <location>
        <begin position="155"/>
        <end position="173"/>
    </location>
</feature>
<dbReference type="InterPro" id="IPR004932">
    <property type="entry name" value="Rer1"/>
</dbReference>
<dbReference type="Pfam" id="PF03248">
    <property type="entry name" value="Rer1"/>
    <property type="match status" value="1"/>
</dbReference>
<protein>
    <recommendedName>
        <fullName evidence="13">G-protein coupled receptors family 3 profile domain-containing protein</fullName>
    </recommendedName>
</protein>
<dbReference type="Gene3D" id="3.40.50.2300">
    <property type="match status" value="3"/>
</dbReference>
<feature type="transmembrane region" description="Helical" evidence="12">
    <location>
        <begin position="63"/>
        <end position="83"/>
    </location>
</feature>
<dbReference type="InterPro" id="IPR000337">
    <property type="entry name" value="GPCR_3"/>
</dbReference>
<evidence type="ECO:0000256" key="10">
    <source>
        <dbReference type="ARBA" id="ARBA00023180"/>
    </source>
</evidence>
<feature type="transmembrane region" description="Helical" evidence="12">
    <location>
        <begin position="39"/>
        <end position="56"/>
    </location>
</feature>
<dbReference type="InterPro" id="IPR028082">
    <property type="entry name" value="Peripla_BP_I"/>
</dbReference>
<keyword evidence="8 12" id="KW-0472">Membrane</keyword>
<dbReference type="Pfam" id="PF01094">
    <property type="entry name" value="ANF_receptor"/>
    <property type="match status" value="1"/>
</dbReference>
<evidence type="ECO:0000256" key="2">
    <source>
        <dbReference type="ARBA" id="ARBA00006070"/>
    </source>
</evidence>
<evidence type="ECO:0000256" key="8">
    <source>
        <dbReference type="ARBA" id="ARBA00023136"/>
    </source>
</evidence>
<dbReference type="Pfam" id="PF00003">
    <property type="entry name" value="7tm_3"/>
    <property type="match status" value="1"/>
</dbReference>
<dbReference type="EMBL" id="AHAT01009794">
    <property type="status" value="NOT_ANNOTATED_CDS"/>
    <property type="molecule type" value="Genomic_DNA"/>
</dbReference>
<evidence type="ECO:0000313" key="15">
    <source>
        <dbReference type="Proteomes" id="UP000018468"/>
    </source>
</evidence>
<evidence type="ECO:0000256" key="6">
    <source>
        <dbReference type="ARBA" id="ARBA00022989"/>
    </source>
</evidence>
<feature type="transmembrane region" description="Helical" evidence="12">
    <location>
        <begin position="718"/>
        <end position="739"/>
    </location>
</feature>
<name>W5MCZ4_LEPOC</name>
<feature type="transmembrane region" description="Helical" evidence="12">
    <location>
        <begin position="875"/>
        <end position="895"/>
    </location>
</feature>
<dbReference type="PRINTS" id="PR00248">
    <property type="entry name" value="GPCRMGR"/>
</dbReference>
<dbReference type="eggNOG" id="KOG1056">
    <property type="taxonomic scope" value="Eukaryota"/>
</dbReference>
<proteinExistence type="inferred from homology"/>
<keyword evidence="11" id="KW-0807">Transducer</keyword>
<keyword evidence="10" id="KW-0325">Glycoprotein</keyword>
<dbReference type="FunFam" id="3.40.50.2300:FF:001120">
    <property type="match status" value="1"/>
</dbReference>
<dbReference type="GeneTree" id="ENSGT00940000156136"/>
<keyword evidence="6 12" id="KW-1133">Transmembrane helix</keyword>
<dbReference type="SUPFAM" id="SSF57586">
    <property type="entry name" value="TNF receptor-like"/>
    <property type="match status" value="1"/>
</dbReference>
<keyword evidence="15" id="KW-1185">Reference proteome</keyword>
<dbReference type="PROSITE" id="PS50259">
    <property type="entry name" value="G_PROTEIN_RECEP_F3_4"/>
    <property type="match status" value="1"/>
</dbReference>
<dbReference type="Proteomes" id="UP000018468">
    <property type="component" value="Linkage group LG25"/>
</dbReference>
<feature type="transmembrane region" description="Helical" evidence="12">
    <location>
        <begin position="131"/>
        <end position="148"/>
    </location>
</feature>
<dbReference type="STRING" id="7918.ENSLOCP00000006253"/>
<dbReference type="eggNOG" id="KOG1688">
    <property type="taxonomic scope" value="Eukaryota"/>
</dbReference>
<accession>W5MCZ4</accession>
<dbReference type="PROSITE" id="PS00980">
    <property type="entry name" value="G_PROTEIN_RECEP_F3_2"/>
    <property type="match status" value="1"/>
</dbReference>
<keyword evidence="3" id="KW-1003">Cell membrane</keyword>
<feature type="domain" description="G-protein coupled receptors family 3 profile" evidence="13">
    <location>
        <begin position="680"/>
        <end position="945"/>
    </location>
</feature>
<dbReference type="InterPro" id="IPR017978">
    <property type="entry name" value="GPCR_3_C"/>
</dbReference>
<organism evidence="14 15">
    <name type="scientific">Lepisosteus oculatus</name>
    <name type="common">Spotted gar</name>
    <dbReference type="NCBI Taxonomy" id="7918"/>
    <lineage>
        <taxon>Eukaryota</taxon>
        <taxon>Metazoa</taxon>
        <taxon>Chordata</taxon>
        <taxon>Craniata</taxon>
        <taxon>Vertebrata</taxon>
        <taxon>Euteleostomi</taxon>
        <taxon>Actinopterygii</taxon>
        <taxon>Neopterygii</taxon>
        <taxon>Holostei</taxon>
        <taxon>Semionotiformes</taxon>
        <taxon>Lepisosteidae</taxon>
        <taxon>Lepisosteus</taxon>
    </lineage>
</organism>
<feature type="transmembrane region" description="Helical" evidence="12">
    <location>
        <begin position="679"/>
        <end position="706"/>
    </location>
</feature>
<dbReference type="GO" id="GO:0004930">
    <property type="term" value="F:G protein-coupled receptor activity"/>
    <property type="evidence" value="ECO:0000318"/>
    <property type="project" value="GO_Central"/>
</dbReference>
<evidence type="ECO:0000256" key="4">
    <source>
        <dbReference type="ARBA" id="ARBA00022692"/>
    </source>
</evidence>
<evidence type="ECO:0000256" key="5">
    <source>
        <dbReference type="ARBA" id="ARBA00022729"/>
    </source>
</evidence>
<evidence type="ECO:0000313" key="14">
    <source>
        <dbReference type="Ensembl" id="ENSLOCP00000006253.1"/>
    </source>
</evidence>
<dbReference type="AlphaFoldDB" id="W5MCZ4"/>
<evidence type="ECO:0000256" key="7">
    <source>
        <dbReference type="ARBA" id="ARBA00023040"/>
    </source>
</evidence>
<keyword evidence="5" id="KW-0732">Signal</keyword>
<evidence type="ECO:0000256" key="1">
    <source>
        <dbReference type="ARBA" id="ARBA00004651"/>
    </source>
</evidence>
<dbReference type="InterPro" id="IPR017979">
    <property type="entry name" value="GPCR_3_CS"/>
</dbReference>
<dbReference type="PANTHER" id="PTHR24061:SF441">
    <property type="entry name" value="TASTE RECEPTOR TYPE 1 MEMBER 2B-RELATED"/>
    <property type="match status" value="1"/>
</dbReference>
<feature type="transmembrane region" description="Helical" evidence="12">
    <location>
        <begin position="794"/>
        <end position="814"/>
    </location>
</feature>
<feature type="transmembrane region" description="Helical" evidence="12">
    <location>
        <begin position="901"/>
        <end position="923"/>
    </location>
</feature>
<dbReference type="OMA" id="KIQWHSD"/>
<keyword evidence="4 12" id="KW-0812">Transmembrane</keyword>
<keyword evidence="9" id="KW-0675">Receptor</keyword>
<comment type="similarity">
    <text evidence="2">Belongs to the RER1 family.</text>
</comment>
<feature type="transmembrane region" description="Helical" evidence="12">
    <location>
        <begin position="840"/>
        <end position="863"/>
    </location>
</feature>
<dbReference type="HOGENOM" id="CLU_005389_5_1_1"/>
<keyword evidence="7" id="KW-0297">G-protein coupled receptor</keyword>
<reference evidence="14" key="3">
    <citation type="submission" date="2025-09" db="UniProtKB">
        <authorList>
            <consortium name="Ensembl"/>
        </authorList>
    </citation>
    <scope>IDENTIFICATION</scope>
</reference>
<dbReference type="Gene3D" id="2.10.50.30">
    <property type="entry name" value="GPCR, family 3, nine cysteines domain"/>
    <property type="match status" value="1"/>
</dbReference>
<dbReference type="InterPro" id="IPR000068">
    <property type="entry name" value="GPCR_3_Ca_sens_rcpt-rel"/>
</dbReference>
<dbReference type="PROSITE" id="PS00981">
    <property type="entry name" value="G_PROTEIN_RECEP_F3_3"/>
    <property type="match status" value="1"/>
</dbReference>
<comment type="subcellular location">
    <subcellularLocation>
        <location evidence="1">Cell membrane</location>
        <topology evidence="1">Multi-pass membrane protein</topology>
    </subcellularLocation>
</comment>
<reference evidence="14" key="2">
    <citation type="submission" date="2025-08" db="UniProtKB">
        <authorList>
            <consortium name="Ensembl"/>
        </authorList>
    </citation>
    <scope>IDENTIFICATION</scope>
</reference>
<dbReference type="FunFam" id="2.10.50.30:FF:000004">
    <property type="entry name" value="Taste receptor type 1 member 3-like protein"/>
    <property type="match status" value="1"/>
</dbReference>
<feature type="transmembrane region" description="Helical" evidence="12">
    <location>
        <begin position="751"/>
        <end position="774"/>
    </location>
</feature>
<dbReference type="Bgee" id="ENSLOCG00000005180">
    <property type="expression patterns" value="Expressed in pharyngeal gill and 13 other cell types or tissues"/>
</dbReference>
<sequence length="955" mass="107842">MSEGDSAGESIHGKPSVIGSFFTRLGQIYQSWLDKSTPFAAVRWIVTLILTIIYMIRVYILQGWYIVTYALGIYHLNLFIAFLSPKVDPSLMDDAGKLGRFGIILDDGPSLPTKQNEEFRPFIRRLPEFKFWHSATKGVVIAMICTFFEAFNVPVFWPILVMYFIMLFCITMKRQIKHMVKYRYLPFTHGKRTYRGKEDTGKTFARSKNIRAVIQKTFELFKLNFLPSGYQQLQVMRFAVEEINNSTSLLPNVSLGYEIFDYCSRTQNFPAVFDLLSTNGSVPVTYGATSTQLSDKIKFPSFFRTVPSDKHQVGLIVRLLRMFKWNWVAFIGGDSDYSRDALQFFSEEIPSANICLAYQGTVTRTAPEIDEMIDVIDDLQIGVIVLFAEQSDVTLFIQQAVKRNVRNKVWIASEAWSLNQQLLSSAGIDSIGTVIGITIQGLGTLPGFKEFVSRTMTRRKTQTCPSEQRVSPMETCNQLCPQCSGVTPQDIINEDPTYSFSIYSAVYAIAHSLHQALQCSVNGCSGSGPVYPYMVFEKLKKVSFTLYGHTIEFDEYGDPSPYYEIVVWDKTSPELFKKIGSYSPQTQPEFILNKSLIHWHTNGVVPVSVCSPECPLGYKKSQVGHHECCFECEACPNGTYVNYTADPSTCNKCEVDEWAEEGSSYCQKRILVYLDYTELLSIGLMLSASFLISISAAVAIVFACSFNTPVVKSAGGKMCFFMLGCLTVSCCSVFFYLGIPGREKCLLRNPVFVVFYTACLSCLAVRSFQIVCIFKMAAKLPKAYDFWVKHNGQWLTIMSCVGIQVILCAIWIGVEGPQPLNNTATYEDQIIFHCSMGNEVAFNIVIMFVGFLSIACFIFSYMGTDLPKNYNEAKSITFSLLIFFLSWISFLTAYMVHKGKYIQAINAISVLASLYGIVFGYFIPKCYIILYKPEKNTTAHFQTCIQNYTQRISSM</sequence>
<dbReference type="SUPFAM" id="SSF53822">
    <property type="entry name" value="Periplasmic binding protein-like I"/>
    <property type="match status" value="1"/>
</dbReference>
<evidence type="ECO:0000256" key="9">
    <source>
        <dbReference type="ARBA" id="ARBA00023170"/>
    </source>
</evidence>
<evidence type="ECO:0000259" key="13">
    <source>
        <dbReference type="PROSITE" id="PS50259"/>
    </source>
</evidence>
<evidence type="ECO:0000256" key="12">
    <source>
        <dbReference type="SAM" id="Phobius"/>
    </source>
</evidence>